<dbReference type="RefSeq" id="XP_045960154.1">
    <property type="nucleotide sequence ID" value="XM_046097716.1"/>
</dbReference>
<comment type="caution">
    <text evidence="5">The sequence shown here is derived from an EMBL/GenBank/DDBJ whole genome shotgun (WGS) entry which is preliminary data.</text>
</comment>
<reference evidence="5" key="1">
    <citation type="journal article" date="2021" name="Nat. Commun.">
        <title>Genetic determinants of endophytism in the Arabidopsis root mycobiome.</title>
        <authorList>
            <person name="Mesny F."/>
            <person name="Miyauchi S."/>
            <person name="Thiergart T."/>
            <person name="Pickel B."/>
            <person name="Atanasova L."/>
            <person name="Karlsson M."/>
            <person name="Huettel B."/>
            <person name="Barry K.W."/>
            <person name="Haridas S."/>
            <person name="Chen C."/>
            <person name="Bauer D."/>
            <person name="Andreopoulos W."/>
            <person name="Pangilinan J."/>
            <person name="LaButti K."/>
            <person name="Riley R."/>
            <person name="Lipzen A."/>
            <person name="Clum A."/>
            <person name="Drula E."/>
            <person name="Henrissat B."/>
            <person name="Kohler A."/>
            <person name="Grigoriev I.V."/>
            <person name="Martin F.M."/>
            <person name="Hacquard S."/>
        </authorList>
    </citation>
    <scope>NUCLEOTIDE SEQUENCE</scope>
    <source>
        <strain evidence="5">MPI-SDFR-AT-0073</strain>
    </source>
</reference>
<name>A0A9P8UNE6_9PEZI</name>
<evidence type="ECO:0000313" key="5">
    <source>
        <dbReference type="EMBL" id="KAH6655889.1"/>
    </source>
</evidence>
<sequence length="281" mass="29828">MMQRKTALITGCSEGGLGEALAKAFVDRGFYVFATLRNTAKAGVLAQLENVAIIELEATSAESAQTAAKIVSKQTNGALDVLVNNAGADFVIPLLDVNLDDAKKLYDLNVWSILAMSQAFAPLLIKATGSICNICSTAACMPFAYAGIYSSSKIAAERLSDTLRIELAPLGVKVITGMIGAVQTPIHNNAGELQLPEDSYYQSVKGIISAQRQGEHKPGSQHRDAVAMSIVDDIVSGKSGNIWRGGLASVVRFLAAFMPAVLEHIVNQNKGLRILKKTHTA</sequence>
<dbReference type="GO" id="GO:0000140">
    <property type="term" value="F:acylglycerone-phosphate reductase (NADP+) activity"/>
    <property type="evidence" value="ECO:0007669"/>
    <property type="project" value="TreeGrafter"/>
</dbReference>
<dbReference type="GO" id="GO:0006654">
    <property type="term" value="P:phosphatidic acid biosynthetic process"/>
    <property type="evidence" value="ECO:0007669"/>
    <property type="project" value="TreeGrafter"/>
</dbReference>
<dbReference type="InterPro" id="IPR020904">
    <property type="entry name" value="Sc_DH/Rdtase_CS"/>
</dbReference>
<dbReference type="PANTHER" id="PTHR44169">
    <property type="entry name" value="NADPH-DEPENDENT 1-ACYLDIHYDROXYACETONE PHOSPHATE REDUCTASE"/>
    <property type="match status" value="1"/>
</dbReference>
<dbReference type="PRINTS" id="PR00081">
    <property type="entry name" value="GDHRDH"/>
</dbReference>
<dbReference type="GO" id="GO:0005783">
    <property type="term" value="C:endoplasmic reticulum"/>
    <property type="evidence" value="ECO:0007669"/>
    <property type="project" value="TreeGrafter"/>
</dbReference>
<gene>
    <name evidence="5" type="ORF">BKA67DRAFT_515316</name>
</gene>
<dbReference type="EMBL" id="JAGPXC010000003">
    <property type="protein sequence ID" value="KAH6655889.1"/>
    <property type="molecule type" value="Genomic_DNA"/>
</dbReference>
<evidence type="ECO:0000256" key="2">
    <source>
        <dbReference type="ARBA" id="ARBA00022857"/>
    </source>
</evidence>
<evidence type="ECO:0000256" key="3">
    <source>
        <dbReference type="ARBA" id="ARBA00023002"/>
    </source>
</evidence>
<proteinExistence type="inferred from homology"/>
<organism evidence="5 6">
    <name type="scientific">Truncatella angustata</name>
    <dbReference type="NCBI Taxonomy" id="152316"/>
    <lineage>
        <taxon>Eukaryota</taxon>
        <taxon>Fungi</taxon>
        <taxon>Dikarya</taxon>
        <taxon>Ascomycota</taxon>
        <taxon>Pezizomycotina</taxon>
        <taxon>Sordariomycetes</taxon>
        <taxon>Xylariomycetidae</taxon>
        <taxon>Amphisphaeriales</taxon>
        <taxon>Sporocadaceae</taxon>
        <taxon>Truncatella</taxon>
    </lineage>
</organism>
<dbReference type="OrthoDB" id="2102561at2759"/>
<dbReference type="PROSITE" id="PS00061">
    <property type="entry name" value="ADH_SHORT"/>
    <property type="match status" value="1"/>
</dbReference>
<comment type="similarity">
    <text evidence="1 4">Belongs to the short-chain dehydrogenases/reductases (SDR) family.</text>
</comment>
<keyword evidence="3" id="KW-0560">Oxidoreductase</keyword>
<dbReference type="PRINTS" id="PR00080">
    <property type="entry name" value="SDRFAMILY"/>
</dbReference>
<dbReference type="InterPro" id="IPR036291">
    <property type="entry name" value="NAD(P)-bd_dom_sf"/>
</dbReference>
<dbReference type="Gene3D" id="3.40.50.720">
    <property type="entry name" value="NAD(P)-binding Rossmann-like Domain"/>
    <property type="match status" value="1"/>
</dbReference>
<evidence type="ECO:0000256" key="1">
    <source>
        <dbReference type="ARBA" id="ARBA00006484"/>
    </source>
</evidence>
<dbReference type="Proteomes" id="UP000758603">
    <property type="component" value="Unassembled WGS sequence"/>
</dbReference>
<dbReference type="AlphaFoldDB" id="A0A9P8UNE6"/>
<accession>A0A9P8UNE6</accession>
<protein>
    <submittedName>
        <fullName evidence="5">Short-chain dehydrogenase/reductase</fullName>
    </submittedName>
</protein>
<keyword evidence="6" id="KW-1185">Reference proteome</keyword>
<evidence type="ECO:0000256" key="4">
    <source>
        <dbReference type="RuleBase" id="RU000363"/>
    </source>
</evidence>
<keyword evidence="2" id="KW-0521">NADP</keyword>
<dbReference type="GO" id="GO:0019433">
    <property type="term" value="P:triglyceride catabolic process"/>
    <property type="evidence" value="ECO:0007669"/>
    <property type="project" value="TreeGrafter"/>
</dbReference>
<dbReference type="GO" id="GO:0005811">
    <property type="term" value="C:lipid droplet"/>
    <property type="evidence" value="ECO:0007669"/>
    <property type="project" value="TreeGrafter"/>
</dbReference>
<evidence type="ECO:0000313" key="6">
    <source>
        <dbReference type="Proteomes" id="UP000758603"/>
    </source>
</evidence>
<dbReference type="SUPFAM" id="SSF51735">
    <property type="entry name" value="NAD(P)-binding Rossmann-fold domains"/>
    <property type="match status" value="1"/>
</dbReference>
<dbReference type="GeneID" id="70126608"/>
<dbReference type="PANTHER" id="PTHR44169:SF6">
    <property type="entry name" value="NADPH-DEPENDENT 1-ACYLDIHYDROXYACETONE PHOSPHATE REDUCTASE"/>
    <property type="match status" value="1"/>
</dbReference>
<dbReference type="Pfam" id="PF00106">
    <property type="entry name" value="adh_short"/>
    <property type="match status" value="1"/>
</dbReference>
<dbReference type="GO" id="GO:0004806">
    <property type="term" value="F:triacylglycerol lipase activity"/>
    <property type="evidence" value="ECO:0007669"/>
    <property type="project" value="TreeGrafter"/>
</dbReference>
<dbReference type="InterPro" id="IPR002347">
    <property type="entry name" value="SDR_fam"/>
</dbReference>